<name>A0A5C6M353_9PLAN</name>
<keyword evidence="7" id="KW-1185">Reference proteome</keyword>
<evidence type="ECO:0000256" key="4">
    <source>
        <dbReference type="PROSITE-ProRule" id="PRU00433"/>
    </source>
</evidence>
<feature type="non-terminal residue" evidence="6">
    <location>
        <position position="1"/>
    </location>
</feature>
<evidence type="ECO:0000313" key="7">
    <source>
        <dbReference type="Proteomes" id="UP000321083"/>
    </source>
</evidence>
<dbReference type="GO" id="GO:0009055">
    <property type="term" value="F:electron transfer activity"/>
    <property type="evidence" value="ECO:0007669"/>
    <property type="project" value="InterPro"/>
</dbReference>
<evidence type="ECO:0000259" key="5">
    <source>
        <dbReference type="PROSITE" id="PS51007"/>
    </source>
</evidence>
<dbReference type="AlphaFoldDB" id="A0A5C6M353"/>
<dbReference type="InterPro" id="IPR036909">
    <property type="entry name" value="Cyt_c-like_dom_sf"/>
</dbReference>
<feature type="domain" description="Cytochrome c" evidence="5">
    <location>
        <begin position="486"/>
        <end position="619"/>
    </location>
</feature>
<dbReference type="Pfam" id="PF00034">
    <property type="entry name" value="Cytochrom_C"/>
    <property type="match status" value="1"/>
</dbReference>
<dbReference type="NCBIfam" id="TIGR02603">
    <property type="entry name" value="CxxCH_TIGR02603"/>
    <property type="match status" value="1"/>
</dbReference>
<keyword evidence="1 4" id="KW-0349">Heme</keyword>
<dbReference type="PANTHER" id="PTHR33546:SF1">
    <property type="entry name" value="LARGE, MULTIFUNCTIONAL SECRETED PROTEIN"/>
    <property type="match status" value="1"/>
</dbReference>
<proteinExistence type="predicted"/>
<dbReference type="PANTHER" id="PTHR33546">
    <property type="entry name" value="LARGE, MULTIFUNCTIONAL SECRETED PROTEIN-RELATED"/>
    <property type="match status" value="1"/>
</dbReference>
<evidence type="ECO:0000256" key="3">
    <source>
        <dbReference type="ARBA" id="ARBA00023004"/>
    </source>
</evidence>
<dbReference type="PROSITE" id="PS51007">
    <property type="entry name" value="CYTC"/>
    <property type="match status" value="1"/>
</dbReference>
<gene>
    <name evidence="6" type="ORF">E3A20_16800</name>
</gene>
<dbReference type="InterPro" id="IPR013427">
    <property type="entry name" value="Haem-bd_dom_put"/>
</dbReference>
<dbReference type="GO" id="GO:0020037">
    <property type="term" value="F:heme binding"/>
    <property type="evidence" value="ECO:0007669"/>
    <property type="project" value="InterPro"/>
</dbReference>
<evidence type="ECO:0000256" key="1">
    <source>
        <dbReference type="ARBA" id="ARBA00022617"/>
    </source>
</evidence>
<accession>A0A5C6M353</accession>
<protein>
    <recommendedName>
        <fullName evidence="5">Cytochrome c domain-containing protein</fullName>
    </recommendedName>
</protein>
<evidence type="ECO:0000313" key="6">
    <source>
        <dbReference type="EMBL" id="TWW09190.1"/>
    </source>
</evidence>
<comment type="caution">
    <text evidence="6">The sequence shown here is derived from an EMBL/GenBank/DDBJ whole genome shotgun (WGS) entry which is preliminary data.</text>
</comment>
<dbReference type="SUPFAM" id="SSF46626">
    <property type="entry name" value="Cytochrome c"/>
    <property type="match status" value="1"/>
</dbReference>
<dbReference type="Proteomes" id="UP000321083">
    <property type="component" value="Unassembled WGS sequence"/>
</dbReference>
<evidence type="ECO:0000256" key="2">
    <source>
        <dbReference type="ARBA" id="ARBA00022723"/>
    </source>
</evidence>
<keyword evidence="2 4" id="KW-0479">Metal-binding</keyword>
<keyword evidence="3 4" id="KW-0408">Iron</keyword>
<dbReference type="InterPro" id="IPR009056">
    <property type="entry name" value="Cyt_c-like_dom"/>
</dbReference>
<sequence>DPDADWDRSNGRIYRLVYGAGVRSDVPNFVALTCEQLWQLHGDERQWYVRQARRELARRLAVSGLSEDLRELRERFRQASLTAAEESLALESLWSLQVLGGFDEVTATELLSSSHASVRGWAVRLLGDVGEVSESLAHRLDELAEQEPDVEVLQQLAATAKRLPAAVAVPMINANINRDDHGDDPCLPLMWWWAVEHHSVSGRAEVLRRFVRPTLWNSRLGREVLLPRLIRRYAAEGTESGLDSVVALLRSAPGAEQRRGLWSAGVAGWQERSGELAGASSLTAEQMRGHAIAELLLADWKAEPADVTLLRAGILLGLSEPREWAERMAFSGDIPAEQRVRLLEVLLLLRDERLAGPSLTVLKSGAGEAVRAAALRVLANSGADESVADELIELHRQFPESGLSSSLRDVLLSRPMWARSWLRAVDSGRIPAAWTSLEQIRRVALFGDAELDELVAKHWGRLHGVTREDRLAEVRRLNNDLRAGTGDAAAGRELFRRHCAACHQLFGEGGRVGPDLTTANRQDRDFLLISLVDPGSVIRREYVSVVVQTKSGRVLTGLPISRSESLLVLADSKGERQEIATAEIEELSESGVSLMPEELYRQLKPQQLRDLFAYLMSVP</sequence>
<dbReference type="EMBL" id="SRHE01000354">
    <property type="protein sequence ID" value="TWW09190.1"/>
    <property type="molecule type" value="Genomic_DNA"/>
</dbReference>
<reference evidence="6 7" key="2">
    <citation type="submission" date="2019-08" db="EMBL/GenBank/DDBJ databases">
        <authorList>
            <person name="Henke P."/>
        </authorList>
    </citation>
    <scope>NUCLEOTIDE SEQUENCE [LARGE SCALE GENOMIC DNA]</scope>
    <source>
        <strain evidence="6">Phe10_nw2017</strain>
    </source>
</reference>
<reference evidence="6 7" key="1">
    <citation type="submission" date="2019-08" db="EMBL/GenBank/DDBJ databases">
        <title>100 year-old enigma solved: identification of Planctomyces bekefii, the type genus and species of the phylum Planctomycetes.</title>
        <authorList>
            <person name="Svetlana D.N."/>
            <person name="Overmann J."/>
        </authorList>
    </citation>
    <scope>NUCLEOTIDE SEQUENCE [LARGE SCALE GENOMIC DNA]</scope>
    <source>
        <strain evidence="6">Phe10_nw2017</strain>
    </source>
</reference>
<organism evidence="6 7">
    <name type="scientific">Planctomyces bekefii</name>
    <dbReference type="NCBI Taxonomy" id="1653850"/>
    <lineage>
        <taxon>Bacteria</taxon>
        <taxon>Pseudomonadati</taxon>
        <taxon>Planctomycetota</taxon>
        <taxon>Planctomycetia</taxon>
        <taxon>Planctomycetales</taxon>
        <taxon>Planctomycetaceae</taxon>
        <taxon>Planctomyces</taxon>
    </lineage>
</organism>
<dbReference type="GO" id="GO:0046872">
    <property type="term" value="F:metal ion binding"/>
    <property type="evidence" value="ECO:0007669"/>
    <property type="project" value="UniProtKB-KW"/>
</dbReference>
<dbReference type="Gene3D" id="1.10.760.10">
    <property type="entry name" value="Cytochrome c-like domain"/>
    <property type="match status" value="1"/>
</dbReference>